<evidence type="ECO:0000313" key="3">
    <source>
        <dbReference type="Proteomes" id="UP000317998"/>
    </source>
</evidence>
<keyword evidence="1" id="KW-0812">Transmembrane</keyword>
<dbReference type="Proteomes" id="UP000317998">
    <property type="component" value="Unassembled WGS sequence"/>
</dbReference>
<accession>A0A542YK68</accession>
<dbReference type="EMBL" id="VFOM01000001">
    <property type="protein sequence ID" value="TQL48493.1"/>
    <property type="molecule type" value="Genomic_DNA"/>
</dbReference>
<keyword evidence="1" id="KW-0472">Membrane</keyword>
<keyword evidence="3" id="KW-1185">Reference proteome</keyword>
<evidence type="ECO:0000313" key="2">
    <source>
        <dbReference type="EMBL" id="TQL48493.1"/>
    </source>
</evidence>
<keyword evidence="1" id="KW-1133">Transmembrane helix</keyword>
<reference evidence="2 3" key="1">
    <citation type="submission" date="2019-06" db="EMBL/GenBank/DDBJ databases">
        <title>Sequencing the genomes of 1000 actinobacteria strains.</title>
        <authorList>
            <person name="Klenk H.-P."/>
        </authorList>
    </citation>
    <scope>NUCLEOTIDE SEQUENCE [LARGE SCALE GENOMIC DNA]</scope>
    <source>
        <strain evidence="2 3">DSM 26477</strain>
    </source>
</reference>
<proteinExistence type="predicted"/>
<dbReference type="AlphaFoldDB" id="A0A542YK68"/>
<protein>
    <submittedName>
        <fullName evidence="2">Uncharacterized protein</fullName>
    </submittedName>
</protein>
<feature type="transmembrane region" description="Helical" evidence="1">
    <location>
        <begin position="20"/>
        <end position="44"/>
    </location>
</feature>
<evidence type="ECO:0000256" key="1">
    <source>
        <dbReference type="SAM" id="Phobius"/>
    </source>
</evidence>
<organism evidence="2 3">
    <name type="scientific">Homoserinimonas aerilata</name>
    <dbReference type="NCBI Taxonomy" id="1162970"/>
    <lineage>
        <taxon>Bacteria</taxon>
        <taxon>Bacillati</taxon>
        <taxon>Actinomycetota</taxon>
        <taxon>Actinomycetes</taxon>
        <taxon>Micrococcales</taxon>
        <taxon>Microbacteriaceae</taxon>
        <taxon>Homoserinimonas</taxon>
    </lineage>
</organism>
<comment type="caution">
    <text evidence="2">The sequence shown here is derived from an EMBL/GenBank/DDBJ whole genome shotgun (WGS) entry which is preliminary data.</text>
</comment>
<name>A0A542YK68_9MICO</name>
<dbReference type="RefSeq" id="WP_246081389.1">
    <property type="nucleotide sequence ID" value="NZ_VFOM01000001.1"/>
</dbReference>
<gene>
    <name evidence="2" type="ORF">FB562_1587</name>
</gene>
<sequence>MALYDEGDSPRRPRRTRSRARTVVSSLVGTAIIAAVAFAGIWVVNNPQPLIDQVTVWQFEPDAVIAGHAERLQLSDHGRFLYYASNPVVSGADAFATECPKNDDEQEFGILGCYLPKDKTIFLFDVTDERLDGREEVVAAHEMLHAAWDRLSDDEREHLGTLLEAESAKHMGDEEFAKRMDFYARIEPGQRHNELHSIIGTEIADVSPELEKYYSQYFVDRDVVTGLHAASNAVFVELQRQSDALVQQMTALRQSTEADYASYVSGYDELNSDIRTFNRRADSSFFASEAAFTTARTSLMERRDELDALYASVLERQDQYDALASQLGQLNATSAELQRGLNIGGAAGTEAPQ</sequence>